<comment type="caution">
    <text evidence="2">The sequence shown here is derived from an EMBL/GenBank/DDBJ whole genome shotgun (WGS) entry which is preliminary data.</text>
</comment>
<keyword evidence="3" id="KW-1185">Reference proteome</keyword>
<protein>
    <submittedName>
        <fullName evidence="2">Uncharacterized protein</fullName>
    </submittedName>
</protein>
<evidence type="ECO:0000313" key="3">
    <source>
        <dbReference type="Proteomes" id="UP001345219"/>
    </source>
</evidence>
<organism evidence="2 3">
    <name type="scientific">Trapa incisa</name>
    <dbReference type="NCBI Taxonomy" id="236973"/>
    <lineage>
        <taxon>Eukaryota</taxon>
        <taxon>Viridiplantae</taxon>
        <taxon>Streptophyta</taxon>
        <taxon>Embryophyta</taxon>
        <taxon>Tracheophyta</taxon>
        <taxon>Spermatophyta</taxon>
        <taxon>Magnoliopsida</taxon>
        <taxon>eudicotyledons</taxon>
        <taxon>Gunneridae</taxon>
        <taxon>Pentapetalae</taxon>
        <taxon>rosids</taxon>
        <taxon>malvids</taxon>
        <taxon>Myrtales</taxon>
        <taxon>Lythraceae</taxon>
        <taxon>Trapa</taxon>
    </lineage>
</organism>
<dbReference type="EMBL" id="JAXIOK010000019">
    <property type="protein sequence ID" value="KAK4748270.1"/>
    <property type="molecule type" value="Genomic_DNA"/>
</dbReference>
<keyword evidence="1" id="KW-1133">Transmembrane helix</keyword>
<accession>A0AAN7JLG3</accession>
<dbReference type="AlphaFoldDB" id="A0AAN7JLG3"/>
<name>A0AAN7JLG3_9MYRT</name>
<evidence type="ECO:0000313" key="2">
    <source>
        <dbReference type="EMBL" id="KAK4748270.1"/>
    </source>
</evidence>
<gene>
    <name evidence="2" type="ORF">SAY87_014856</name>
</gene>
<evidence type="ECO:0000256" key="1">
    <source>
        <dbReference type="SAM" id="Phobius"/>
    </source>
</evidence>
<keyword evidence="1" id="KW-0472">Membrane</keyword>
<dbReference type="Proteomes" id="UP001345219">
    <property type="component" value="Chromosome 12"/>
</dbReference>
<sequence length="104" mass="11796">MDDSNSNLNSSWISLAKKIQILNANLLSFRWSWSKLNSAMGDIGTYIPIVIALILATSTWTSPSFSSESIMSSSAFYMAFRLHHSTFTYKKDWTRVLLDPKLQV</sequence>
<proteinExistence type="predicted"/>
<keyword evidence="1" id="KW-0812">Transmembrane</keyword>
<reference evidence="2 3" key="1">
    <citation type="journal article" date="2023" name="Hortic Res">
        <title>Pangenome of water caltrop reveals structural variations and asymmetric subgenome divergence after allopolyploidization.</title>
        <authorList>
            <person name="Zhang X."/>
            <person name="Chen Y."/>
            <person name="Wang L."/>
            <person name="Yuan Y."/>
            <person name="Fang M."/>
            <person name="Shi L."/>
            <person name="Lu R."/>
            <person name="Comes H.P."/>
            <person name="Ma Y."/>
            <person name="Chen Y."/>
            <person name="Huang G."/>
            <person name="Zhou Y."/>
            <person name="Zheng Z."/>
            <person name="Qiu Y."/>
        </authorList>
    </citation>
    <scope>NUCLEOTIDE SEQUENCE [LARGE SCALE GENOMIC DNA]</scope>
    <source>
        <tissue evidence="2">Roots</tissue>
    </source>
</reference>
<feature type="transmembrane region" description="Helical" evidence="1">
    <location>
        <begin position="43"/>
        <end position="61"/>
    </location>
</feature>